<proteinExistence type="predicted"/>
<name>A0ABY7DIP5_MYAAR</name>
<organism evidence="2 3">
    <name type="scientific">Mya arenaria</name>
    <name type="common">Soft-shell clam</name>
    <dbReference type="NCBI Taxonomy" id="6604"/>
    <lineage>
        <taxon>Eukaryota</taxon>
        <taxon>Metazoa</taxon>
        <taxon>Spiralia</taxon>
        <taxon>Lophotrochozoa</taxon>
        <taxon>Mollusca</taxon>
        <taxon>Bivalvia</taxon>
        <taxon>Autobranchia</taxon>
        <taxon>Heteroconchia</taxon>
        <taxon>Euheterodonta</taxon>
        <taxon>Imparidentia</taxon>
        <taxon>Neoheterodontei</taxon>
        <taxon>Myida</taxon>
        <taxon>Myoidea</taxon>
        <taxon>Myidae</taxon>
        <taxon>Mya</taxon>
    </lineage>
</organism>
<gene>
    <name evidence="2" type="ORF">MAR_029262</name>
</gene>
<keyword evidence="3" id="KW-1185">Reference proteome</keyword>
<evidence type="ECO:0000313" key="3">
    <source>
        <dbReference type="Proteomes" id="UP001164746"/>
    </source>
</evidence>
<dbReference type="EMBL" id="CP111013">
    <property type="protein sequence ID" value="WAQ96572.1"/>
    <property type="molecule type" value="Genomic_DNA"/>
</dbReference>
<protein>
    <submittedName>
        <fullName evidence="2">Uncharacterized protein</fullName>
    </submittedName>
</protein>
<feature type="compositionally biased region" description="Basic and acidic residues" evidence="1">
    <location>
        <begin position="62"/>
        <end position="81"/>
    </location>
</feature>
<feature type="region of interest" description="Disordered" evidence="1">
    <location>
        <begin position="25"/>
        <end position="81"/>
    </location>
</feature>
<evidence type="ECO:0000313" key="2">
    <source>
        <dbReference type="EMBL" id="WAQ96572.1"/>
    </source>
</evidence>
<sequence length="81" mass="8844">MQNAIDVPVIEQKALGMAFLQLPAQKGRHHHRKSNGQTGEKTAPACRVLSVPSDPNGSRYKPHPDEHQNLKGEPNKDGVNA</sequence>
<reference evidence="2" key="1">
    <citation type="submission" date="2022-11" db="EMBL/GenBank/DDBJ databases">
        <title>Centuries of genome instability and evolution in soft-shell clam transmissible cancer (bioRxiv).</title>
        <authorList>
            <person name="Hart S.F.M."/>
            <person name="Yonemitsu M.A."/>
            <person name="Giersch R.M."/>
            <person name="Beal B.F."/>
            <person name="Arriagada G."/>
            <person name="Davis B.W."/>
            <person name="Ostrander E.A."/>
            <person name="Goff S.P."/>
            <person name="Metzger M.J."/>
        </authorList>
    </citation>
    <scope>NUCLEOTIDE SEQUENCE</scope>
    <source>
        <strain evidence="2">MELC-2E11</strain>
        <tissue evidence="2">Siphon/mantle</tissue>
    </source>
</reference>
<dbReference type="Proteomes" id="UP001164746">
    <property type="component" value="Chromosome 2"/>
</dbReference>
<accession>A0ABY7DIP5</accession>
<evidence type="ECO:0000256" key="1">
    <source>
        <dbReference type="SAM" id="MobiDB-lite"/>
    </source>
</evidence>